<feature type="region of interest" description="Disordered" evidence="2">
    <location>
        <begin position="282"/>
        <end position="307"/>
    </location>
</feature>
<protein>
    <recommendedName>
        <fullName evidence="7">DUF551 domain-containing protein</fullName>
    </recommendedName>
</protein>
<name>A0A2U1UV13_9GAMM</name>
<evidence type="ECO:0000256" key="2">
    <source>
        <dbReference type="SAM" id="MobiDB-lite"/>
    </source>
</evidence>
<evidence type="ECO:0000313" key="3">
    <source>
        <dbReference type="EMBL" id="PWC25421.1"/>
    </source>
</evidence>
<organism evidence="3 5">
    <name type="scientific">Brenneria nigrifluens DSM 30175 = ATCC 13028</name>
    <dbReference type="NCBI Taxonomy" id="1121120"/>
    <lineage>
        <taxon>Bacteria</taxon>
        <taxon>Pseudomonadati</taxon>
        <taxon>Pseudomonadota</taxon>
        <taxon>Gammaproteobacteria</taxon>
        <taxon>Enterobacterales</taxon>
        <taxon>Pectobacteriaceae</taxon>
        <taxon>Brenneria</taxon>
    </lineage>
</organism>
<dbReference type="RefSeq" id="WP_009113390.1">
    <property type="nucleotide sequence ID" value="NZ_CP034036.1"/>
</dbReference>
<sequence length="413" mass="46361">MTIITTDVLAGAIRAAAITASTTEEQRVLNFAAGQFERLNADNLRLLRELGESETRVNRLRRTSKELQEENQRLRTDHEETFMYAIMTPDGRPYFDEFCVCEDRGLLEDEIYYLNEDMADGEPKYSVVPLYAAPVPPTASQPPIVPDECKGVPAWTFAENVDPRRCYSAGWNACRGAMLQSATSGLSAITSEHRRVIEMLLKVCGCAFELMDDGCQMEVDGEPSVVVPYESAHALSDALDEIENTLPDQENDRPNIVLAWSAVPRAALKSLLQLPADFRKNENSSTTTFREKTETSTNSPVIPDGCSHRIKPALPERDHMGFWSHPDRPETPFDEGSTLQEMRTWYAERGMEVDFTYMNQFFCGDCVYDANDAGVTRHWNPTPPEGEGWILLCIFDTEDGAAAEWVRYKDGAA</sequence>
<dbReference type="AlphaFoldDB" id="A0A2U1UV13"/>
<keyword evidence="6" id="KW-1185">Reference proteome</keyword>
<evidence type="ECO:0000313" key="4">
    <source>
        <dbReference type="EMBL" id="QCR05171.1"/>
    </source>
</evidence>
<dbReference type="Proteomes" id="UP000295985">
    <property type="component" value="Unassembled WGS sequence"/>
</dbReference>
<dbReference type="EMBL" id="QDKK01000004">
    <property type="protein sequence ID" value="PWC25421.1"/>
    <property type="molecule type" value="Genomic_DNA"/>
</dbReference>
<gene>
    <name evidence="3" type="ORF">DDT54_05865</name>
    <name evidence="4" type="ORF">EH206_13820</name>
</gene>
<dbReference type="EMBL" id="CP034036">
    <property type="protein sequence ID" value="QCR05171.1"/>
    <property type="molecule type" value="Genomic_DNA"/>
</dbReference>
<evidence type="ECO:0000256" key="1">
    <source>
        <dbReference type="SAM" id="Coils"/>
    </source>
</evidence>
<evidence type="ECO:0008006" key="7">
    <source>
        <dbReference type="Google" id="ProtNLM"/>
    </source>
</evidence>
<proteinExistence type="predicted"/>
<dbReference type="Proteomes" id="UP000303847">
    <property type="component" value="Chromosome"/>
</dbReference>
<dbReference type="OrthoDB" id="6684064at2"/>
<reference evidence="4 6" key="2">
    <citation type="submission" date="2018-11" db="EMBL/GenBank/DDBJ databases">
        <title>Genome sequences of Brenneria nigrifluens and Brenneria rubrifaciens.</title>
        <authorList>
            <person name="Poret-Peterson A.T."/>
            <person name="McClean A.E."/>
            <person name="Kluepfel D.A."/>
        </authorList>
    </citation>
    <scope>NUCLEOTIDE SEQUENCE [LARGE SCALE GENOMIC DNA]</scope>
    <source>
        <strain evidence="4 6">ATCC 13028</strain>
    </source>
</reference>
<evidence type="ECO:0000313" key="5">
    <source>
        <dbReference type="Proteomes" id="UP000295985"/>
    </source>
</evidence>
<evidence type="ECO:0000313" key="6">
    <source>
        <dbReference type="Proteomes" id="UP000303847"/>
    </source>
</evidence>
<accession>A0A2U1UV13</accession>
<keyword evidence="1" id="KW-0175">Coiled coil</keyword>
<reference evidence="3 5" key="1">
    <citation type="submission" date="2018-04" db="EMBL/GenBank/DDBJ databases">
        <title>Brenneria corticis sp.nov.</title>
        <authorList>
            <person name="Li Y."/>
        </authorList>
    </citation>
    <scope>NUCLEOTIDE SEQUENCE [LARGE SCALE GENOMIC DNA]</scope>
    <source>
        <strain evidence="3 5">LMG 2694</strain>
    </source>
</reference>
<feature type="coiled-coil region" evidence="1">
    <location>
        <begin position="50"/>
        <end position="80"/>
    </location>
</feature>